<gene>
    <name evidence="1" type="ORF">J2S66_004662</name>
</gene>
<dbReference type="RefSeq" id="WP_310309351.1">
    <property type="nucleotide sequence ID" value="NZ_BAAAXB010000001.1"/>
</dbReference>
<evidence type="ECO:0000313" key="2">
    <source>
        <dbReference type="Proteomes" id="UP001268819"/>
    </source>
</evidence>
<reference evidence="1 2" key="1">
    <citation type="submission" date="2023-07" db="EMBL/GenBank/DDBJ databases">
        <title>Sequencing the genomes of 1000 actinobacteria strains.</title>
        <authorList>
            <person name="Klenk H.-P."/>
        </authorList>
    </citation>
    <scope>NUCLEOTIDE SEQUENCE [LARGE SCALE GENOMIC DNA]</scope>
    <source>
        <strain evidence="1 2">DSM 43749</strain>
    </source>
</reference>
<name>A0ABU1Q186_9PSEU</name>
<protein>
    <submittedName>
        <fullName evidence="1">Uncharacterized protein</fullName>
    </submittedName>
</protein>
<evidence type="ECO:0000313" key="1">
    <source>
        <dbReference type="EMBL" id="MDR6596278.1"/>
    </source>
</evidence>
<accession>A0ABU1Q186</accession>
<dbReference type="Proteomes" id="UP001268819">
    <property type="component" value="Unassembled WGS sequence"/>
</dbReference>
<proteinExistence type="predicted"/>
<sequence length="76" mass="8229">MGRVAVGGWVKAYDGARVVHAVDVEDEAVEFSFQGDNTFQLVLTERVLEECAALFPQALIDYRAAVAERGVTRSGA</sequence>
<organism evidence="1 2">
    <name type="scientific">Saccharothrix longispora</name>
    <dbReference type="NCBI Taxonomy" id="33920"/>
    <lineage>
        <taxon>Bacteria</taxon>
        <taxon>Bacillati</taxon>
        <taxon>Actinomycetota</taxon>
        <taxon>Actinomycetes</taxon>
        <taxon>Pseudonocardiales</taxon>
        <taxon>Pseudonocardiaceae</taxon>
        <taxon>Saccharothrix</taxon>
    </lineage>
</organism>
<comment type="caution">
    <text evidence="1">The sequence shown here is derived from an EMBL/GenBank/DDBJ whole genome shotgun (WGS) entry which is preliminary data.</text>
</comment>
<dbReference type="EMBL" id="JAVDSG010000001">
    <property type="protein sequence ID" value="MDR6596278.1"/>
    <property type="molecule type" value="Genomic_DNA"/>
</dbReference>
<keyword evidence="2" id="KW-1185">Reference proteome</keyword>